<dbReference type="InterPro" id="IPR009045">
    <property type="entry name" value="Zn_M74/Hedgehog-like"/>
</dbReference>
<protein>
    <recommendedName>
        <fullName evidence="3">Peptidoglycan-binding domain-containing protein</fullName>
    </recommendedName>
</protein>
<organism evidence="1 2">
    <name type="scientific">Scleromatobacter humisilvae</name>
    <dbReference type="NCBI Taxonomy" id="2897159"/>
    <lineage>
        <taxon>Bacteria</taxon>
        <taxon>Pseudomonadati</taxon>
        <taxon>Pseudomonadota</taxon>
        <taxon>Betaproteobacteria</taxon>
        <taxon>Burkholderiales</taxon>
        <taxon>Sphaerotilaceae</taxon>
        <taxon>Scleromatobacter</taxon>
    </lineage>
</organism>
<dbReference type="RefSeq" id="WP_275681462.1">
    <property type="nucleotide sequence ID" value="NZ_JAJLJH010000001.1"/>
</dbReference>
<evidence type="ECO:0000313" key="2">
    <source>
        <dbReference type="Proteomes" id="UP001139353"/>
    </source>
</evidence>
<evidence type="ECO:0008006" key="3">
    <source>
        <dbReference type="Google" id="ProtNLM"/>
    </source>
</evidence>
<proteinExistence type="predicted"/>
<dbReference type="EMBL" id="JAJLJH010000001">
    <property type="protein sequence ID" value="MCK9685460.1"/>
    <property type="molecule type" value="Genomic_DNA"/>
</dbReference>
<reference evidence="1" key="1">
    <citation type="submission" date="2021-11" db="EMBL/GenBank/DDBJ databases">
        <title>BS-T2-15 a new species belonging to the Comamonadaceae family isolated from the soil of a French oak forest.</title>
        <authorList>
            <person name="Mieszkin S."/>
            <person name="Alain K."/>
        </authorList>
    </citation>
    <scope>NUCLEOTIDE SEQUENCE</scope>
    <source>
        <strain evidence="1">BS-T2-15</strain>
    </source>
</reference>
<keyword evidence="2" id="KW-1185">Reference proteome</keyword>
<sequence>MSAQLNPTPAREPSGRAWVARFPTSASVADCAQPFRDNLGAFLAALGAAGASVNIAATLRPRQRAYLMHWCWSIVKQKTDPRSIAPLDGVPIAWAHVDAQGNFDPIASVAAAEDMVEAYGMQGLNVAPALQSNHISGTAVDMAISWNGSLTINRRDGTPVQIASLPRSGMNPDLKTVGASYGVIKFVGGASDMPHWSADGH</sequence>
<comment type="caution">
    <text evidence="1">The sequence shown here is derived from an EMBL/GenBank/DDBJ whole genome shotgun (WGS) entry which is preliminary data.</text>
</comment>
<accession>A0A9X2C1X4</accession>
<dbReference type="SUPFAM" id="SSF55166">
    <property type="entry name" value="Hedgehog/DD-peptidase"/>
    <property type="match status" value="1"/>
</dbReference>
<gene>
    <name evidence="1" type="ORF">LPC04_07035</name>
</gene>
<name>A0A9X2C1X4_9BURK</name>
<dbReference type="AlphaFoldDB" id="A0A9X2C1X4"/>
<dbReference type="Proteomes" id="UP001139353">
    <property type="component" value="Unassembled WGS sequence"/>
</dbReference>
<evidence type="ECO:0000313" key="1">
    <source>
        <dbReference type="EMBL" id="MCK9685460.1"/>
    </source>
</evidence>